<keyword evidence="3" id="KW-1185">Reference proteome</keyword>
<reference evidence="3" key="1">
    <citation type="journal article" date="2012" name="PLoS Genet.">
        <title>The genomes of the fungal plant pathogens Cladosporium fulvum and Dothistroma septosporum reveal adaptation to different hosts and lifestyles but also signatures of common ancestry.</title>
        <authorList>
            <person name="de Wit P.J.G.M."/>
            <person name="van der Burgt A."/>
            <person name="Oekmen B."/>
            <person name="Stergiopoulos I."/>
            <person name="Abd-Elsalam K.A."/>
            <person name="Aerts A.L."/>
            <person name="Bahkali A.H."/>
            <person name="Beenen H.G."/>
            <person name="Chettri P."/>
            <person name="Cox M.P."/>
            <person name="Datema E."/>
            <person name="de Vries R.P."/>
            <person name="Dhillon B."/>
            <person name="Ganley A.R."/>
            <person name="Griffiths S.A."/>
            <person name="Guo Y."/>
            <person name="Hamelin R.C."/>
            <person name="Henrissat B."/>
            <person name="Kabir M.S."/>
            <person name="Jashni M.K."/>
            <person name="Kema G."/>
            <person name="Klaubauf S."/>
            <person name="Lapidus A."/>
            <person name="Levasseur A."/>
            <person name="Lindquist E."/>
            <person name="Mehrabi R."/>
            <person name="Ohm R.A."/>
            <person name="Owen T.J."/>
            <person name="Salamov A."/>
            <person name="Schwelm A."/>
            <person name="Schijlen E."/>
            <person name="Sun H."/>
            <person name="van den Burg H.A."/>
            <person name="van Ham R.C.H.J."/>
            <person name="Zhang S."/>
            <person name="Goodwin S.B."/>
            <person name="Grigoriev I.V."/>
            <person name="Collemare J."/>
            <person name="Bradshaw R.E."/>
        </authorList>
    </citation>
    <scope>NUCLEOTIDE SEQUENCE [LARGE SCALE GENOMIC DNA]</scope>
    <source>
        <strain evidence="3">NZE10 / CBS 128990</strain>
    </source>
</reference>
<dbReference type="STRING" id="675120.N1PU13"/>
<feature type="non-terminal residue" evidence="2">
    <location>
        <position position="1"/>
    </location>
</feature>
<dbReference type="Proteomes" id="UP000016933">
    <property type="component" value="Unassembled WGS sequence"/>
</dbReference>
<feature type="coiled-coil region" evidence="1">
    <location>
        <begin position="66"/>
        <end position="104"/>
    </location>
</feature>
<keyword evidence="1" id="KW-0175">Coiled coil</keyword>
<dbReference type="eggNOG" id="ENOG502SCIP">
    <property type="taxonomic scope" value="Eukaryota"/>
</dbReference>
<dbReference type="EMBL" id="KB446537">
    <property type="protein sequence ID" value="EME46946.1"/>
    <property type="molecule type" value="Genomic_DNA"/>
</dbReference>
<evidence type="ECO:0000256" key="1">
    <source>
        <dbReference type="SAM" id="Coils"/>
    </source>
</evidence>
<name>N1PU13_DOTSN</name>
<sequence length="250" mass="27256">LAETWPIGVTWPTEYREHALQLMKYLLATRSRIDRAPGTAVPTDVVKMAIQGATTFVAKAQNVPDMTDIQDTLRTLRGDAEAAKEETSRRLEALKKEVRSTNTIAEKINALGEETKGAAKEAVGVGKVGVAIIREVKNAGIQNNKGTTASYAAAVASGTLASSIYNPQSTQSTSTQSQREIIVNIRDSVTIEHLRAINPRKLESHVDRAIEQSVNKQIKHIKVMSANQLKSGDLTIRAASIDETQTQEPW</sequence>
<reference evidence="2 3" key="2">
    <citation type="journal article" date="2012" name="PLoS Pathog.">
        <title>Diverse lifestyles and strategies of plant pathogenesis encoded in the genomes of eighteen Dothideomycetes fungi.</title>
        <authorList>
            <person name="Ohm R.A."/>
            <person name="Feau N."/>
            <person name="Henrissat B."/>
            <person name="Schoch C.L."/>
            <person name="Horwitz B.A."/>
            <person name="Barry K.W."/>
            <person name="Condon B.J."/>
            <person name="Copeland A.C."/>
            <person name="Dhillon B."/>
            <person name="Glaser F."/>
            <person name="Hesse C.N."/>
            <person name="Kosti I."/>
            <person name="LaButti K."/>
            <person name="Lindquist E.A."/>
            <person name="Lucas S."/>
            <person name="Salamov A.A."/>
            <person name="Bradshaw R.E."/>
            <person name="Ciuffetti L."/>
            <person name="Hamelin R.C."/>
            <person name="Kema G.H.J."/>
            <person name="Lawrence C."/>
            <person name="Scott J.A."/>
            <person name="Spatafora J.W."/>
            <person name="Turgeon B.G."/>
            <person name="de Wit P.J.G.M."/>
            <person name="Zhong S."/>
            <person name="Goodwin S.B."/>
            <person name="Grigoriev I.V."/>
        </authorList>
    </citation>
    <scope>NUCLEOTIDE SEQUENCE [LARGE SCALE GENOMIC DNA]</scope>
    <source>
        <strain evidence="3">NZE10 / CBS 128990</strain>
    </source>
</reference>
<accession>N1PU13</accession>
<evidence type="ECO:0000313" key="3">
    <source>
        <dbReference type="Proteomes" id="UP000016933"/>
    </source>
</evidence>
<gene>
    <name evidence="2" type="ORF">DOTSEDRAFT_127091</name>
</gene>
<protein>
    <submittedName>
        <fullName evidence="2">Uncharacterized protein</fullName>
    </submittedName>
</protein>
<organism evidence="2 3">
    <name type="scientific">Dothistroma septosporum (strain NZE10 / CBS 128990)</name>
    <name type="common">Red band needle blight fungus</name>
    <name type="synonym">Mycosphaerella pini</name>
    <dbReference type="NCBI Taxonomy" id="675120"/>
    <lineage>
        <taxon>Eukaryota</taxon>
        <taxon>Fungi</taxon>
        <taxon>Dikarya</taxon>
        <taxon>Ascomycota</taxon>
        <taxon>Pezizomycotina</taxon>
        <taxon>Dothideomycetes</taxon>
        <taxon>Dothideomycetidae</taxon>
        <taxon>Mycosphaerellales</taxon>
        <taxon>Mycosphaerellaceae</taxon>
        <taxon>Dothistroma</taxon>
    </lineage>
</organism>
<dbReference type="OrthoDB" id="3856898at2759"/>
<dbReference type="AlphaFoldDB" id="N1PU13"/>
<evidence type="ECO:0000313" key="2">
    <source>
        <dbReference type="EMBL" id="EME46946.1"/>
    </source>
</evidence>
<proteinExistence type="predicted"/>